<dbReference type="EMBL" id="CAJJDN010000071">
    <property type="protein sequence ID" value="CAD8099232.1"/>
    <property type="molecule type" value="Genomic_DNA"/>
</dbReference>
<keyword evidence="2" id="KW-1185">Reference proteome</keyword>
<accession>A0A8S1P7Y1</accession>
<gene>
    <name evidence="1" type="ORF">PSON_ATCC_30995.1.T0710213</name>
</gene>
<evidence type="ECO:0000313" key="2">
    <source>
        <dbReference type="Proteomes" id="UP000692954"/>
    </source>
</evidence>
<reference evidence="1" key="1">
    <citation type="submission" date="2021-01" db="EMBL/GenBank/DDBJ databases">
        <authorList>
            <consortium name="Genoscope - CEA"/>
            <person name="William W."/>
        </authorList>
    </citation>
    <scope>NUCLEOTIDE SEQUENCE</scope>
</reference>
<sequence>MIYPKETQQMHPTMDKTMAKLGYKNAVSLNIIIKNTIQQRTQIILRMNFLILSGLRLTSQQTGILTINEIIKIERVISIGQFPLNSS</sequence>
<dbReference type="AlphaFoldDB" id="A0A8S1P7Y1"/>
<protein>
    <submittedName>
        <fullName evidence="1">Uncharacterized protein</fullName>
    </submittedName>
</protein>
<evidence type="ECO:0000313" key="1">
    <source>
        <dbReference type="EMBL" id="CAD8099232.1"/>
    </source>
</evidence>
<organism evidence="1 2">
    <name type="scientific">Paramecium sonneborni</name>
    <dbReference type="NCBI Taxonomy" id="65129"/>
    <lineage>
        <taxon>Eukaryota</taxon>
        <taxon>Sar</taxon>
        <taxon>Alveolata</taxon>
        <taxon>Ciliophora</taxon>
        <taxon>Intramacronucleata</taxon>
        <taxon>Oligohymenophorea</taxon>
        <taxon>Peniculida</taxon>
        <taxon>Parameciidae</taxon>
        <taxon>Paramecium</taxon>
    </lineage>
</organism>
<name>A0A8S1P7Y1_9CILI</name>
<comment type="caution">
    <text evidence="1">The sequence shown here is derived from an EMBL/GenBank/DDBJ whole genome shotgun (WGS) entry which is preliminary data.</text>
</comment>
<proteinExistence type="predicted"/>
<dbReference type="Proteomes" id="UP000692954">
    <property type="component" value="Unassembled WGS sequence"/>
</dbReference>